<evidence type="ECO:0000313" key="4">
    <source>
        <dbReference type="Proteomes" id="UP000886841"/>
    </source>
</evidence>
<dbReference type="EMBL" id="DVHU01000008">
    <property type="protein sequence ID" value="HIR91946.1"/>
    <property type="molecule type" value="Genomic_DNA"/>
</dbReference>
<sequence>MLCLIFGILRWRAHKAEEAVIRENVVRLENLASAGLEETEEELRTLQEKEAEARAAAAAAQQKADEANFTAREVSSLRQSFQGSMILGDSITEGLVSYQFLDSSVVAYARGKSVAKNDDLIQTAINSKPQKVFMAFGMNDLGYFNGVAENFIEKYREDVESLKEGIPGVEIYVNSILPMTDAAIAKNQYLAHYEEFNQKLEEMCQDMGITYIDNTFIVEQHPEFHEADGLHMSKSYYPLWMTNMAIKAGI</sequence>
<dbReference type="InterPro" id="IPR036514">
    <property type="entry name" value="SGNH_hydro_sf"/>
</dbReference>
<accession>A0A9D1JF03</accession>
<feature type="domain" description="SGNH hydrolase-type esterase" evidence="2">
    <location>
        <begin position="87"/>
        <end position="234"/>
    </location>
</feature>
<dbReference type="Proteomes" id="UP000886841">
    <property type="component" value="Unassembled WGS sequence"/>
</dbReference>
<dbReference type="SUPFAM" id="SSF52266">
    <property type="entry name" value="SGNH hydrolase"/>
    <property type="match status" value="1"/>
</dbReference>
<name>A0A9D1JF03_9FIRM</name>
<feature type="coiled-coil region" evidence="1">
    <location>
        <begin position="29"/>
        <end position="66"/>
    </location>
</feature>
<proteinExistence type="predicted"/>
<keyword evidence="1" id="KW-0175">Coiled coil</keyword>
<organism evidence="3 4">
    <name type="scientific">Candidatus Egerieimonas intestinavium</name>
    <dbReference type="NCBI Taxonomy" id="2840777"/>
    <lineage>
        <taxon>Bacteria</taxon>
        <taxon>Bacillati</taxon>
        <taxon>Bacillota</taxon>
        <taxon>Clostridia</taxon>
        <taxon>Lachnospirales</taxon>
        <taxon>Lachnospiraceae</taxon>
        <taxon>Lachnospiraceae incertae sedis</taxon>
        <taxon>Candidatus Egerieimonas</taxon>
    </lineage>
</organism>
<dbReference type="AlphaFoldDB" id="A0A9D1JF03"/>
<evidence type="ECO:0000313" key="3">
    <source>
        <dbReference type="EMBL" id="HIR91946.1"/>
    </source>
</evidence>
<evidence type="ECO:0000256" key="1">
    <source>
        <dbReference type="SAM" id="Coils"/>
    </source>
</evidence>
<reference evidence="3" key="2">
    <citation type="journal article" date="2021" name="PeerJ">
        <title>Extensive microbial diversity within the chicken gut microbiome revealed by metagenomics and culture.</title>
        <authorList>
            <person name="Gilroy R."/>
            <person name="Ravi A."/>
            <person name="Getino M."/>
            <person name="Pursley I."/>
            <person name="Horton D.L."/>
            <person name="Alikhan N.F."/>
            <person name="Baker D."/>
            <person name="Gharbi K."/>
            <person name="Hall N."/>
            <person name="Watson M."/>
            <person name="Adriaenssens E.M."/>
            <person name="Foster-Nyarko E."/>
            <person name="Jarju S."/>
            <person name="Secka A."/>
            <person name="Antonio M."/>
            <person name="Oren A."/>
            <person name="Chaudhuri R.R."/>
            <person name="La Ragione R."/>
            <person name="Hildebrand F."/>
            <person name="Pallen M.J."/>
        </authorList>
    </citation>
    <scope>NUCLEOTIDE SEQUENCE</scope>
    <source>
        <strain evidence="3">ChiSxjej1B13-7041</strain>
    </source>
</reference>
<reference evidence="3" key="1">
    <citation type="submission" date="2020-10" db="EMBL/GenBank/DDBJ databases">
        <authorList>
            <person name="Gilroy R."/>
        </authorList>
    </citation>
    <scope>NUCLEOTIDE SEQUENCE</scope>
    <source>
        <strain evidence="3">ChiSxjej1B13-7041</strain>
    </source>
</reference>
<protein>
    <recommendedName>
        <fullName evidence="2">SGNH hydrolase-type esterase domain-containing protein</fullName>
    </recommendedName>
</protein>
<comment type="caution">
    <text evidence="3">The sequence shown here is derived from an EMBL/GenBank/DDBJ whole genome shotgun (WGS) entry which is preliminary data.</text>
</comment>
<dbReference type="Gene3D" id="3.40.50.1110">
    <property type="entry name" value="SGNH hydrolase"/>
    <property type="match status" value="1"/>
</dbReference>
<evidence type="ECO:0000259" key="2">
    <source>
        <dbReference type="Pfam" id="PF13472"/>
    </source>
</evidence>
<dbReference type="Pfam" id="PF13472">
    <property type="entry name" value="Lipase_GDSL_2"/>
    <property type="match status" value="1"/>
</dbReference>
<gene>
    <name evidence="3" type="ORF">IAB98_00820</name>
</gene>
<dbReference type="InterPro" id="IPR013830">
    <property type="entry name" value="SGNH_hydro"/>
</dbReference>